<evidence type="ECO:0000313" key="3">
    <source>
        <dbReference type="Proteomes" id="UP000316096"/>
    </source>
</evidence>
<dbReference type="Proteomes" id="UP000316096">
    <property type="component" value="Unassembled WGS sequence"/>
</dbReference>
<gene>
    <name evidence="2" type="ORF">FB559_1872</name>
</gene>
<feature type="region of interest" description="Disordered" evidence="1">
    <location>
        <begin position="117"/>
        <end position="136"/>
    </location>
</feature>
<comment type="caution">
    <text evidence="2">The sequence shown here is derived from an EMBL/GenBank/DDBJ whole genome shotgun (WGS) entry which is preliminary data.</text>
</comment>
<protein>
    <submittedName>
        <fullName evidence="2">DNA-binding protein YbaB</fullName>
    </submittedName>
</protein>
<dbReference type="InterPro" id="IPR036894">
    <property type="entry name" value="YbaB-like_sf"/>
</dbReference>
<keyword evidence="3" id="KW-1185">Reference proteome</keyword>
<accession>A0A543CGW8</accession>
<sequence length="136" mass="15114">MRAEFRASLEELMDDYSKQVGRLNEMQRDLDKVSATATRPDGLVTVVVGPRGQVQDIRLDPRVYRRLDSDELSRAIMQLIGEATTDVSEQMKKIMTPFMPEGLSYETTLGKDGDFTAFLPKPSAASGEEPGEEAKS</sequence>
<dbReference type="InterPro" id="IPR004401">
    <property type="entry name" value="YbaB/EbfC"/>
</dbReference>
<dbReference type="GO" id="GO:0003677">
    <property type="term" value="F:DNA binding"/>
    <property type="evidence" value="ECO:0007669"/>
    <property type="project" value="UniProtKB-KW"/>
</dbReference>
<proteinExistence type="predicted"/>
<name>A0A543CGW8_9ACTN</name>
<dbReference type="AlphaFoldDB" id="A0A543CGW8"/>
<dbReference type="Gene3D" id="3.30.1310.10">
    <property type="entry name" value="Nucleoid-associated protein YbaB-like domain"/>
    <property type="match status" value="1"/>
</dbReference>
<organism evidence="2 3">
    <name type="scientific">Actinoallomurus bryophytorum</name>
    <dbReference type="NCBI Taxonomy" id="1490222"/>
    <lineage>
        <taxon>Bacteria</taxon>
        <taxon>Bacillati</taxon>
        <taxon>Actinomycetota</taxon>
        <taxon>Actinomycetes</taxon>
        <taxon>Streptosporangiales</taxon>
        <taxon>Thermomonosporaceae</taxon>
        <taxon>Actinoallomurus</taxon>
    </lineage>
</organism>
<reference evidence="2 3" key="1">
    <citation type="submission" date="2019-06" db="EMBL/GenBank/DDBJ databases">
        <title>Sequencing the genomes of 1000 actinobacteria strains.</title>
        <authorList>
            <person name="Klenk H.-P."/>
        </authorList>
    </citation>
    <scope>NUCLEOTIDE SEQUENCE [LARGE SCALE GENOMIC DNA]</scope>
    <source>
        <strain evidence="2 3">DSM 102200</strain>
    </source>
</reference>
<evidence type="ECO:0000256" key="1">
    <source>
        <dbReference type="SAM" id="MobiDB-lite"/>
    </source>
</evidence>
<evidence type="ECO:0000313" key="2">
    <source>
        <dbReference type="EMBL" id="TQL96346.1"/>
    </source>
</evidence>
<dbReference type="Pfam" id="PF02575">
    <property type="entry name" value="YbaB_DNA_bd"/>
    <property type="match status" value="1"/>
</dbReference>
<keyword evidence="2" id="KW-0238">DNA-binding</keyword>
<dbReference type="OrthoDB" id="9809370at2"/>
<dbReference type="SUPFAM" id="SSF82607">
    <property type="entry name" value="YbaB-like"/>
    <property type="match status" value="1"/>
</dbReference>
<dbReference type="EMBL" id="VFOZ01000001">
    <property type="protein sequence ID" value="TQL96346.1"/>
    <property type="molecule type" value="Genomic_DNA"/>
</dbReference>